<dbReference type="EMBL" id="BSYR01000007">
    <property type="protein sequence ID" value="GMI70042.1"/>
    <property type="molecule type" value="Genomic_DNA"/>
</dbReference>
<dbReference type="InterPro" id="IPR006564">
    <property type="entry name" value="Znf_PMZ"/>
</dbReference>
<accession>A0A9W7H2V4</accession>
<evidence type="ECO:0000256" key="1">
    <source>
        <dbReference type="ARBA" id="ARBA00022723"/>
    </source>
</evidence>
<organism evidence="7 8">
    <name type="scientific">Hibiscus trionum</name>
    <name type="common">Flower of an hour</name>
    <dbReference type="NCBI Taxonomy" id="183268"/>
    <lineage>
        <taxon>Eukaryota</taxon>
        <taxon>Viridiplantae</taxon>
        <taxon>Streptophyta</taxon>
        <taxon>Embryophyta</taxon>
        <taxon>Tracheophyta</taxon>
        <taxon>Spermatophyta</taxon>
        <taxon>Magnoliopsida</taxon>
        <taxon>eudicotyledons</taxon>
        <taxon>Gunneridae</taxon>
        <taxon>Pentapetalae</taxon>
        <taxon>rosids</taxon>
        <taxon>malvids</taxon>
        <taxon>Malvales</taxon>
        <taxon>Malvaceae</taxon>
        <taxon>Malvoideae</taxon>
        <taxon>Hibiscus</taxon>
    </lineage>
</organism>
<reference evidence="7" key="1">
    <citation type="submission" date="2023-05" db="EMBL/GenBank/DDBJ databases">
        <title>Genome and transcriptome analyses reveal genes involved in the formation of fine ridges on petal epidermal cells in Hibiscus trionum.</title>
        <authorList>
            <person name="Koshimizu S."/>
            <person name="Masuda S."/>
            <person name="Ishii T."/>
            <person name="Shirasu K."/>
            <person name="Hoshino A."/>
            <person name="Arita M."/>
        </authorList>
    </citation>
    <scope>NUCLEOTIDE SEQUENCE</scope>
    <source>
        <strain evidence="7">Hamamatsu line</strain>
    </source>
</reference>
<evidence type="ECO:0000256" key="3">
    <source>
        <dbReference type="ARBA" id="ARBA00022833"/>
    </source>
</evidence>
<dbReference type="InterPro" id="IPR007527">
    <property type="entry name" value="Znf_SWIM"/>
</dbReference>
<keyword evidence="2 4" id="KW-0863">Zinc-finger</keyword>
<dbReference type="Pfam" id="PF04434">
    <property type="entry name" value="SWIM"/>
    <property type="match status" value="1"/>
</dbReference>
<name>A0A9W7H2V4_HIBTR</name>
<dbReference type="Pfam" id="PF26130">
    <property type="entry name" value="PB1-like"/>
    <property type="match status" value="1"/>
</dbReference>
<feature type="compositionally biased region" description="Basic and acidic residues" evidence="5">
    <location>
        <begin position="259"/>
        <end position="269"/>
    </location>
</feature>
<dbReference type="InterPro" id="IPR058594">
    <property type="entry name" value="PB1-like_dom_pln"/>
</dbReference>
<dbReference type="OrthoDB" id="1711274at2759"/>
<feature type="region of interest" description="Disordered" evidence="5">
    <location>
        <begin position="249"/>
        <end position="269"/>
    </location>
</feature>
<dbReference type="PANTHER" id="PTHR31973">
    <property type="entry name" value="POLYPROTEIN, PUTATIVE-RELATED"/>
    <property type="match status" value="1"/>
</dbReference>
<protein>
    <recommendedName>
        <fullName evidence="6">SWIM-type domain-containing protein</fullName>
    </recommendedName>
</protein>
<dbReference type="GO" id="GO:0008270">
    <property type="term" value="F:zinc ion binding"/>
    <property type="evidence" value="ECO:0007669"/>
    <property type="project" value="UniProtKB-KW"/>
</dbReference>
<proteinExistence type="predicted"/>
<evidence type="ECO:0000256" key="4">
    <source>
        <dbReference type="PROSITE-ProRule" id="PRU00325"/>
    </source>
</evidence>
<dbReference type="Proteomes" id="UP001165190">
    <property type="component" value="Unassembled WGS sequence"/>
</dbReference>
<evidence type="ECO:0000313" key="7">
    <source>
        <dbReference type="EMBL" id="GMI70042.1"/>
    </source>
</evidence>
<dbReference type="Pfam" id="PF03108">
    <property type="entry name" value="DBD_Tnp_Mut"/>
    <property type="match status" value="1"/>
</dbReference>
<evidence type="ECO:0000256" key="2">
    <source>
        <dbReference type="ARBA" id="ARBA00022771"/>
    </source>
</evidence>
<feature type="domain" description="SWIM-type" evidence="6">
    <location>
        <begin position="775"/>
        <end position="807"/>
    </location>
</feature>
<dbReference type="PROSITE" id="PS50966">
    <property type="entry name" value="ZF_SWIM"/>
    <property type="match status" value="1"/>
</dbReference>
<dbReference type="SMART" id="SM00575">
    <property type="entry name" value="ZnF_PMZ"/>
    <property type="match status" value="1"/>
</dbReference>
<keyword evidence="1" id="KW-0479">Metal-binding</keyword>
<dbReference type="Pfam" id="PF10551">
    <property type="entry name" value="MULE"/>
    <property type="match status" value="1"/>
</dbReference>
<dbReference type="AlphaFoldDB" id="A0A9W7H2V4"/>
<dbReference type="InterPro" id="IPR004332">
    <property type="entry name" value="Transposase_MuDR"/>
</dbReference>
<dbReference type="InterPro" id="IPR018289">
    <property type="entry name" value="MULE_transposase_dom"/>
</dbReference>
<evidence type="ECO:0000313" key="8">
    <source>
        <dbReference type="Proteomes" id="UP001165190"/>
    </source>
</evidence>
<gene>
    <name evidence="7" type="ORF">HRI_000673500</name>
</gene>
<keyword evidence="8" id="KW-1185">Reference proteome</keyword>
<sequence>MADDPEVVYVLRYFYGGIFRTNPKFEYENGTVERFQVDPDRLCLWDILDNVKLLGYDHHPFVYYRVPGLEFNCDGLVLIHNDDTVQQVVNLLIERGSVDIYIDHKIDIDEGCQKINEVAKSSKGKVGEYSKETDDSDDDIDVEIEELGDDVLDLEAAGEGLNAVIERLRANSEEVRVVANEGALLGGVFEDLETEVDADSNCELKEDDGQHCFLYDVELLSDVDEEVVFIRRKLAGKQKNRSSISTKLDLDVSDDSNDEEHVNENEVRDDALEEHVVKGMDGKLHGYESDYLDSSDPGEYGDNDESDEEIIGTYSGKKILGPRYDPKCAIPTWEVGLRFEDNIQFKEAIKKYSVAKGVRLKFVKNEPKRTRVHCRETCPWKIYASYDGRYDCYVVKTYNSKHMCFRNNKNTMLSCKMIQKAFRDRILMDPKMKVAALKEMCQTELGAYATYDMCRRARKTVLKEMHGSYVEEFANLWGYAAELLQSNPDSTVTIQVDRENGRSARFHRMYVCLGALKQGWRDGCRPFIGIDGCFLKSVTKGVLLVAVGRDGNNQMFPVAWAIVEGEGKESWRWFLQKLMVDLKHPNGEGLTLMSDMQKGLIPVLQESFSEVDHRMCARHIYASWHKKWKGMNRKVQFWNTVRATFVEDFDEQLQKLDTLGINSSNDLLKTHVQCWSKAYFKGTSKCDVVDNNMAEAFNGWIIEARCKPIISMLEEIRTMVMNRMNVKRSWAKTWRTNVSPRALQKLERNIENSTHCRLVWNGDGGFEVNHFGNQHTVDLKKLTCTCREWEINGIPCCHAVCAMYHDSKEPEAYISEWYSKEKYLSSYNHILQPVRGKKFWSKELPPILPPIVKVQPGRPKKIE</sequence>
<comment type="caution">
    <text evidence="7">The sequence shown here is derived from an EMBL/GenBank/DDBJ whole genome shotgun (WGS) entry which is preliminary data.</text>
</comment>
<keyword evidence="3" id="KW-0862">Zinc</keyword>
<dbReference type="PANTHER" id="PTHR31973:SF197">
    <property type="entry name" value="SWIM-TYPE DOMAIN-CONTAINING PROTEIN"/>
    <property type="match status" value="1"/>
</dbReference>
<evidence type="ECO:0000256" key="5">
    <source>
        <dbReference type="SAM" id="MobiDB-lite"/>
    </source>
</evidence>
<evidence type="ECO:0000259" key="6">
    <source>
        <dbReference type="PROSITE" id="PS50966"/>
    </source>
</evidence>